<dbReference type="SMART" id="SM00752">
    <property type="entry name" value="HTTM"/>
    <property type="match status" value="1"/>
</dbReference>
<feature type="transmembrane region" description="Helical" evidence="5">
    <location>
        <begin position="254"/>
        <end position="274"/>
    </location>
</feature>
<name>A0A7W9W8K6_ARMRO</name>
<feature type="transmembrane region" description="Helical" evidence="5">
    <location>
        <begin position="225"/>
        <end position="247"/>
    </location>
</feature>
<dbReference type="Proteomes" id="UP000520814">
    <property type="component" value="Unassembled WGS sequence"/>
</dbReference>
<feature type="domain" description="HTTM-like" evidence="6">
    <location>
        <begin position="8"/>
        <end position="295"/>
    </location>
</feature>
<feature type="transmembrane region" description="Helical" evidence="5">
    <location>
        <begin position="79"/>
        <end position="100"/>
    </location>
</feature>
<dbReference type="PANTHER" id="PTHR39535">
    <property type="entry name" value="SPORULATION-DELAYING PROTEIN SDPB"/>
    <property type="match status" value="1"/>
</dbReference>
<evidence type="ECO:0000313" key="7">
    <source>
        <dbReference type="EMBL" id="MBB6053644.1"/>
    </source>
</evidence>
<dbReference type="AlphaFoldDB" id="A0A7W9W8K6"/>
<evidence type="ECO:0000256" key="2">
    <source>
        <dbReference type="ARBA" id="ARBA00022692"/>
    </source>
</evidence>
<reference evidence="7 8" key="1">
    <citation type="submission" date="2020-08" db="EMBL/GenBank/DDBJ databases">
        <title>Genomic Encyclopedia of Type Strains, Phase IV (KMG-IV): sequencing the most valuable type-strain genomes for metagenomic binning, comparative biology and taxonomic classification.</title>
        <authorList>
            <person name="Goeker M."/>
        </authorList>
    </citation>
    <scope>NUCLEOTIDE SEQUENCE [LARGE SCALE GENOMIC DNA]</scope>
    <source>
        <strain evidence="7 8">DSM 23562</strain>
    </source>
</reference>
<evidence type="ECO:0000256" key="4">
    <source>
        <dbReference type="ARBA" id="ARBA00023136"/>
    </source>
</evidence>
<evidence type="ECO:0000259" key="6">
    <source>
        <dbReference type="SMART" id="SM00752"/>
    </source>
</evidence>
<feature type="transmembrane region" description="Helical" evidence="5">
    <location>
        <begin position="348"/>
        <end position="365"/>
    </location>
</feature>
<keyword evidence="8" id="KW-1185">Reference proteome</keyword>
<proteinExistence type="predicted"/>
<keyword evidence="2 5" id="KW-0812">Transmembrane</keyword>
<dbReference type="InterPro" id="IPR052964">
    <property type="entry name" value="Sporulation_signal_mat"/>
</dbReference>
<accession>A0A7W9W8K6</accession>
<dbReference type="EMBL" id="JACHGW010000008">
    <property type="protein sequence ID" value="MBB6053644.1"/>
    <property type="molecule type" value="Genomic_DNA"/>
</dbReference>
<keyword evidence="4 5" id="KW-0472">Membrane</keyword>
<dbReference type="PANTHER" id="PTHR39535:SF2">
    <property type="entry name" value="HTTM DOMAIN-CONTAINING PROTEIN"/>
    <property type="match status" value="1"/>
</dbReference>
<feature type="transmembrane region" description="Helical" evidence="5">
    <location>
        <begin position="168"/>
        <end position="186"/>
    </location>
</feature>
<protein>
    <recommendedName>
        <fullName evidence="6">HTTM-like domain-containing protein</fullName>
    </recommendedName>
</protein>
<dbReference type="InterPro" id="IPR011020">
    <property type="entry name" value="HTTM-like"/>
</dbReference>
<organism evidence="7 8">
    <name type="scientific">Armatimonas rosea</name>
    <dbReference type="NCBI Taxonomy" id="685828"/>
    <lineage>
        <taxon>Bacteria</taxon>
        <taxon>Bacillati</taxon>
        <taxon>Armatimonadota</taxon>
        <taxon>Armatimonadia</taxon>
        <taxon>Armatimonadales</taxon>
        <taxon>Armatimonadaceae</taxon>
        <taxon>Armatimonas</taxon>
    </lineage>
</organism>
<feature type="transmembrane region" description="Helical" evidence="5">
    <location>
        <begin position="135"/>
        <end position="156"/>
    </location>
</feature>
<dbReference type="GO" id="GO:0012505">
    <property type="term" value="C:endomembrane system"/>
    <property type="evidence" value="ECO:0007669"/>
    <property type="project" value="UniProtKB-SubCell"/>
</dbReference>
<evidence type="ECO:0000256" key="5">
    <source>
        <dbReference type="SAM" id="Phobius"/>
    </source>
</evidence>
<feature type="transmembrane region" description="Helical" evidence="5">
    <location>
        <begin position="13"/>
        <end position="32"/>
    </location>
</feature>
<dbReference type="RefSeq" id="WP_184203738.1">
    <property type="nucleotide sequence ID" value="NZ_JACHGW010000008.1"/>
</dbReference>
<comment type="subcellular location">
    <subcellularLocation>
        <location evidence="1">Endomembrane system</location>
        <topology evidence="1">Multi-pass membrane protein</topology>
    </subcellularLocation>
</comment>
<evidence type="ECO:0000256" key="3">
    <source>
        <dbReference type="ARBA" id="ARBA00022989"/>
    </source>
</evidence>
<comment type="caution">
    <text evidence="7">The sequence shown here is derived from an EMBL/GenBank/DDBJ whole genome shotgun (WGS) entry which is preliminary data.</text>
</comment>
<keyword evidence="3 5" id="KW-1133">Transmembrane helix</keyword>
<evidence type="ECO:0000313" key="8">
    <source>
        <dbReference type="Proteomes" id="UP000520814"/>
    </source>
</evidence>
<gene>
    <name evidence="7" type="ORF">HNQ39_005486</name>
</gene>
<evidence type="ECO:0000256" key="1">
    <source>
        <dbReference type="ARBA" id="ARBA00004127"/>
    </source>
</evidence>
<sequence>MTGLWDRLFGIDLRSLALLRIAMGVFLVWDLLDRARFLRQHYTDQGVFPTNACIEMWSSGEIWERLWAFASFHMISGELGWQVFLFLFTAACAVCLAVGYRSRLFAFLCWLLTVSLQNRNPHVLHGGDQMIRHTLFWMMFLPLGARFSVDGLCALCKAYQQPVPARTLSLASAGILIQTALLYWFTSALKYAPEWRGEGTAIYYAFSIEHYQTALGRLMLGMPLIVLKLMTWAAIGLEMLGGIVAFCPVATERVRIGCVAVFWTFHLVLIGGLMDVGPISEASCMLWIPFLPALFWDKLAALWQRLPARGLKQRLEGAYHALVGWRNRLIVRRVQRQAPLPELRPTKVTQVFAGLAIVFAVLWNLRGVDAKRYGSLTDNMTWVAKLVRLDQQWGMFAPFPFKDDGWFILAVEREDGSQVDLLQDGKPVSWAKPASVLKMYTSERDRKYLMNLYMANYSAQRPYFVHSKLLEWFQVHPKPSKGEQVKRVSLYYMLHRTPPPGSPPVEPKKVLLFSETYTKV</sequence>